<keyword evidence="4 7" id="KW-1133">Transmembrane helix</keyword>
<dbReference type="PIRSF" id="PIRSF006060">
    <property type="entry name" value="AA_transporter"/>
    <property type="match status" value="1"/>
</dbReference>
<evidence type="ECO:0000256" key="7">
    <source>
        <dbReference type="SAM" id="Phobius"/>
    </source>
</evidence>
<feature type="transmembrane region" description="Helical" evidence="7">
    <location>
        <begin position="327"/>
        <end position="348"/>
    </location>
</feature>
<feature type="transmembrane region" description="Helical" evidence="7">
    <location>
        <begin position="407"/>
        <end position="428"/>
    </location>
</feature>
<feature type="compositionally biased region" description="Basic and acidic residues" evidence="6">
    <location>
        <begin position="9"/>
        <end position="28"/>
    </location>
</feature>
<evidence type="ECO:0000313" key="9">
    <source>
        <dbReference type="Proteomes" id="UP000224080"/>
    </source>
</evidence>
<dbReference type="Gene3D" id="1.20.1740.10">
    <property type="entry name" value="Amino acid/polyamine transporter I"/>
    <property type="match status" value="1"/>
</dbReference>
<feature type="transmembrane region" description="Helical" evidence="7">
    <location>
        <begin position="235"/>
        <end position="257"/>
    </location>
</feature>
<feature type="region of interest" description="Disordered" evidence="6">
    <location>
        <begin position="1"/>
        <end position="33"/>
    </location>
</feature>
<dbReference type="InterPro" id="IPR004840">
    <property type="entry name" value="Amino_acid_permease_CS"/>
</dbReference>
<dbReference type="PANTHER" id="PTHR45649">
    <property type="entry name" value="AMINO-ACID PERMEASE BAT1"/>
    <property type="match status" value="1"/>
</dbReference>
<sequence>MTPSDADTSDEKGKMDLLESKPSSEARSETQVAEPAPKVHFSILSCLGVNFSISATPLAIGTYLALSIGTGGPPFFFYEFVFAGIGQIILCVALAELASSFPHSLGPAHWVAVLGPKRYGRQLGYIMGWLTNACWFFICAASYLFLSQLTMAIIEATIPSYAPKTWHTYLLYIGFALNGLLVNLPGAFKMLSWSLKAAVFFINGSAVFVFVSLLVRASPKQSARTVFVDVVNETGWSSNVVVFFLCILPGVAGVGGLDSAPHLTDEVDNPKKQIPQVMIGSALLSFFTGIPSILIYLFCNTNPEALIAPVGGQPLIQLFLDAYNSKALTVLASVCVIITFNIAAWSALTSWSRLYWAFSKDGGLPFSKLTARLSSSHSFPINALLVNTGLLIAIGAIQLGSTTALNALLGGASLCGKTSWALSIALLLWRGRDTLDEDRWLKLGRFGYVIDVLAVFWAVWVCVWISFPLYIPVTAPSMNYAAVVFAGVSLIGTVYYFTAYRGRTQPGQI</sequence>
<evidence type="ECO:0000256" key="4">
    <source>
        <dbReference type="ARBA" id="ARBA00022989"/>
    </source>
</evidence>
<feature type="transmembrane region" description="Helical" evidence="7">
    <location>
        <begin position="277"/>
        <end position="298"/>
    </location>
</feature>
<reference evidence="8 9" key="1">
    <citation type="submission" date="2017-10" db="EMBL/GenBank/DDBJ databases">
        <title>Comparative genomics in systemic dimorphic fungi from Ajellomycetaceae.</title>
        <authorList>
            <person name="Munoz J.F."/>
            <person name="Mcewen J.G."/>
            <person name="Clay O.K."/>
            <person name="Cuomo C.A."/>
        </authorList>
    </citation>
    <scope>NUCLEOTIDE SEQUENCE [LARGE SCALE GENOMIC DNA]</scope>
    <source>
        <strain evidence="8 9">UAMH130</strain>
    </source>
</reference>
<keyword evidence="3 7" id="KW-0812">Transmembrane</keyword>
<feature type="transmembrane region" description="Helical" evidence="7">
    <location>
        <begin position="448"/>
        <end position="471"/>
    </location>
</feature>
<dbReference type="EMBL" id="PDNC01000049">
    <property type="protein sequence ID" value="PGH03376.1"/>
    <property type="molecule type" value="Genomic_DNA"/>
</dbReference>
<comment type="caution">
    <text evidence="8">The sequence shown here is derived from an EMBL/GenBank/DDBJ whole genome shotgun (WGS) entry which is preliminary data.</text>
</comment>
<comment type="subcellular location">
    <subcellularLocation>
        <location evidence="1">Membrane</location>
        <topology evidence="1">Multi-pass membrane protein</topology>
    </subcellularLocation>
</comment>
<keyword evidence="9" id="KW-1185">Reference proteome</keyword>
<evidence type="ECO:0008006" key="10">
    <source>
        <dbReference type="Google" id="ProtNLM"/>
    </source>
</evidence>
<accession>A0A2B7X2V5</accession>
<dbReference type="GO" id="GO:0016020">
    <property type="term" value="C:membrane"/>
    <property type="evidence" value="ECO:0007669"/>
    <property type="project" value="UniProtKB-SubCell"/>
</dbReference>
<feature type="transmembrane region" description="Helical" evidence="7">
    <location>
        <begin position="381"/>
        <end position="401"/>
    </location>
</feature>
<evidence type="ECO:0000256" key="1">
    <source>
        <dbReference type="ARBA" id="ARBA00004141"/>
    </source>
</evidence>
<dbReference type="STRING" id="2060905.A0A2B7X2V5"/>
<feature type="transmembrane region" description="Helical" evidence="7">
    <location>
        <begin position="47"/>
        <end position="69"/>
    </location>
</feature>
<evidence type="ECO:0000256" key="2">
    <source>
        <dbReference type="ARBA" id="ARBA00022448"/>
    </source>
</evidence>
<feature type="transmembrane region" description="Helical" evidence="7">
    <location>
        <begin position="477"/>
        <end position="497"/>
    </location>
</feature>
<dbReference type="Pfam" id="PF13520">
    <property type="entry name" value="AA_permease_2"/>
    <property type="match status" value="1"/>
</dbReference>
<evidence type="ECO:0000313" key="8">
    <source>
        <dbReference type="EMBL" id="PGH03376.1"/>
    </source>
</evidence>
<feature type="transmembrane region" description="Helical" evidence="7">
    <location>
        <begin position="197"/>
        <end position="215"/>
    </location>
</feature>
<protein>
    <recommendedName>
        <fullName evidence="10">Choline transporter</fullName>
    </recommendedName>
</protein>
<keyword evidence="2" id="KW-0813">Transport</keyword>
<dbReference type="AlphaFoldDB" id="A0A2B7X2V5"/>
<dbReference type="InterPro" id="IPR002293">
    <property type="entry name" value="AA/rel_permease1"/>
</dbReference>
<feature type="transmembrane region" description="Helical" evidence="7">
    <location>
        <begin position="166"/>
        <end position="185"/>
    </location>
</feature>
<name>A0A2B7X2V5_9EURO</name>
<dbReference type="PROSITE" id="PS00218">
    <property type="entry name" value="AMINO_ACID_PERMEASE_1"/>
    <property type="match status" value="1"/>
</dbReference>
<gene>
    <name evidence="8" type="ORF">GX51_04107</name>
</gene>
<dbReference type="GO" id="GO:0022857">
    <property type="term" value="F:transmembrane transporter activity"/>
    <property type="evidence" value="ECO:0007669"/>
    <property type="project" value="InterPro"/>
</dbReference>
<dbReference type="GO" id="GO:0006865">
    <property type="term" value="P:amino acid transport"/>
    <property type="evidence" value="ECO:0007669"/>
    <property type="project" value="InterPro"/>
</dbReference>
<keyword evidence="5 7" id="KW-0472">Membrane</keyword>
<evidence type="ECO:0000256" key="5">
    <source>
        <dbReference type="ARBA" id="ARBA00023136"/>
    </source>
</evidence>
<dbReference type="PANTHER" id="PTHR45649:SF16">
    <property type="entry name" value="7-KETO 8-AMINOPELARGONIC ACID TRANSPORTER"/>
    <property type="match status" value="1"/>
</dbReference>
<dbReference type="OrthoDB" id="2417308at2759"/>
<feature type="transmembrane region" description="Helical" evidence="7">
    <location>
        <begin position="75"/>
        <end position="95"/>
    </location>
</feature>
<evidence type="ECO:0000256" key="6">
    <source>
        <dbReference type="SAM" id="MobiDB-lite"/>
    </source>
</evidence>
<evidence type="ECO:0000256" key="3">
    <source>
        <dbReference type="ARBA" id="ARBA00022692"/>
    </source>
</evidence>
<organism evidence="8 9">
    <name type="scientific">Blastomyces parvus</name>
    <dbReference type="NCBI Taxonomy" id="2060905"/>
    <lineage>
        <taxon>Eukaryota</taxon>
        <taxon>Fungi</taxon>
        <taxon>Dikarya</taxon>
        <taxon>Ascomycota</taxon>
        <taxon>Pezizomycotina</taxon>
        <taxon>Eurotiomycetes</taxon>
        <taxon>Eurotiomycetidae</taxon>
        <taxon>Onygenales</taxon>
        <taxon>Ajellomycetaceae</taxon>
        <taxon>Blastomyces</taxon>
    </lineage>
</organism>
<proteinExistence type="predicted"/>
<dbReference type="Proteomes" id="UP000224080">
    <property type="component" value="Unassembled WGS sequence"/>
</dbReference>
<feature type="transmembrane region" description="Helical" evidence="7">
    <location>
        <begin position="123"/>
        <end position="146"/>
    </location>
</feature>